<dbReference type="InterPro" id="IPR000757">
    <property type="entry name" value="Beta-glucanase-like"/>
</dbReference>
<dbReference type="PROSITE" id="PS51762">
    <property type="entry name" value="GH16_2"/>
    <property type="match status" value="1"/>
</dbReference>
<dbReference type="EMBL" id="SFCI01000083">
    <property type="protein sequence ID" value="TFY82732.1"/>
    <property type="molecule type" value="Genomic_DNA"/>
</dbReference>
<evidence type="ECO:0000313" key="7">
    <source>
        <dbReference type="Proteomes" id="UP000298061"/>
    </source>
</evidence>
<accession>A0A4Z0A6S0</accession>
<keyword evidence="7" id="KW-1185">Reference proteome</keyword>
<feature type="signal peptide" evidence="4">
    <location>
        <begin position="1"/>
        <end position="21"/>
    </location>
</feature>
<dbReference type="GO" id="GO:0004553">
    <property type="term" value="F:hydrolase activity, hydrolyzing O-glycosyl compounds"/>
    <property type="evidence" value="ECO:0007669"/>
    <property type="project" value="InterPro"/>
</dbReference>
<dbReference type="InterPro" id="IPR013320">
    <property type="entry name" value="ConA-like_dom_sf"/>
</dbReference>
<dbReference type="InterPro" id="IPR050546">
    <property type="entry name" value="Glycosyl_Hydrlase_16"/>
</dbReference>
<dbReference type="Gene3D" id="2.60.120.200">
    <property type="match status" value="1"/>
</dbReference>
<feature type="domain" description="GH16" evidence="5">
    <location>
        <begin position="63"/>
        <end position="283"/>
    </location>
</feature>
<evidence type="ECO:0000313" key="6">
    <source>
        <dbReference type="EMBL" id="TFY82732.1"/>
    </source>
</evidence>
<organism evidence="6 7">
    <name type="scientific">Hericium alpestre</name>
    <dbReference type="NCBI Taxonomy" id="135208"/>
    <lineage>
        <taxon>Eukaryota</taxon>
        <taxon>Fungi</taxon>
        <taxon>Dikarya</taxon>
        <taxon>Basidiomycota</taxon>
        <taxon>Agaricomycotina</taxon>
        <taxon>Agaricomycetes</taxon>
        <taxon>Russulales</taxon>
        <taxon>Hericiaceae</taxon>
        <taxon>Hericium</taxon>
    </lineage>
</organism>
<comment type="caution">
    <text evidence="6">The sequence shown here is derived from an EMBL/GenBank/DDBJ whole genome shotgun (WGS) entry which is preliminary data.</text>
</comment>
<dbReference type="AlphaFoldDB" id="A0A4Z0A6S0"/>
<dbReference type="Proteomes" id="UP000298061">
    <property type="component" value="Unassembled WGS sequence"/>
</dbReference>
<gene>
    <name evidence="6" type="ORF">EWM64_g1285</name>
</gene>
<name>A0A4Z0A6S0_9AGAM</name>
<keyword evidence="2" id="KW-0378">Hydrolase</keyword>
<dbReference type="PANTHER" id="PTHR10963:SF22">
    <property type="entry name" value="GLYCOSIDASE CRH2-RELATED"/>
    <property type="match status" value="1"/>
</dbReference>
<dbReference type="SUPFAM" id="SSF49899">
    <property type="entry name" value="Concanavalin A-like lectins/glucanases"/>
    <property type="match status" value="1"/>
</dbReference>
<evidence type="ECO:0000256" key="1">
    <source>
        <dbReference type="ARBA" id="ARBA00022729"/>
    </source>
</evidence>
<dbReference type="PANTHER" id="PTHR10963">
    <property type="entry name" value="GLYCOSYL HYDROLASE-RELATED"/>
    <property type="match status" value="1"/>
</dbReference>
<sequence>MYRFLTLALPLVVYLAPGARAQGGTTCNITTPCPNSVPCCSSFGFCGTGSFCQTGCNPLASHALDSCRPDPVCQSGTHAFTDNSRIFSNATKFDGNVTAYDWVVNSGNIMNTNSSGGELALLLTETNGGTRVSSTRYIHYGRITVTLKTGRWAGIVTAAVTMSDVKDEIDWEFPGANTTQGQSNIFWQGFIPEKTIGGTHDISSDSFSNYHDYTIDWQEDQLSWLIDNKTVRTLKQSDMVGSDGVSRYPNTPSSFQMSIWPAGINSSAQGTIDWAGGMINWDDPDYKSAGHFYATIKQVTIECKDPAPPSQNVTSYVYAGNSSAFTPGVQFSNASVLLNAGERGAVGRDRFS</sequence>
<proteinExistence type="predicted"/>
<feature type="chain" id="PRO_5021381214" description="GH16 domain-containing protein" evidence="4">
    <location>
        <begin position="22"/>
        <end position="352"/>
    </location>
</feature>
<dbReference type="GO" id="GO:0016757">
    <property type="term" value="F:glycosyltransferase activity"/>
    <property type="evidence" value="ECO:0007669"/>
    <property type="project" value="TreeGrafter"/>
</dbReference>
<evidence type="ECO:0000259" key="5">
    <source>
        <dbReference type="PROSITE" id="PS51762"/>
    </source>
</evidence>
<dbReference type="GO" id="GO:0009277">
    <property type="term" value="C:fungal-type cell wall"/>
    <property type="evidence" value="ECO:0007669"/>
    <property type="project" value="TreeGrafter"/>
</dbReference>
<keyword evidence="1 4" id="KW-0732">Signal</keyword>
<dbReference type="OrthoDB" id="4781at2759"/>
<evidence type="ECO:0000256" key="2">
    <source>
        <dbReference type="ARBA" id="ARBA00022801"/>
    </source>
</evidence>
<reference evidence="6 7" key="1">
    <citation type="submission" date="2019-02" db="EMBL/GenBank/DDBJ databases">
        <title>Genome sequencing of the rare red list fungi Hericium alpestre (H. flagellum).</title>
        <authorList>
            <person name="Buettner E."/>
            <person name="Kellner H."/>
        </authorList>
    </citation>
    <scope>NUCLEOTIDE SEQUENCE [LARGE SCALE GENOMIC DNA]</scope>
    <source>
        <strain evidence="6 7">DSM 108284</strain>
    </source>
</reference>
<evidence type="ECO:0000256" key="3">
    <source>
        <dbReference type="ARBA" id="ARBA00023295"/>
    </source>
</evidence>
<protein>
    <recommendedName>
        <fullName evidence="5">GH16 domain-containing protein</fullName>
    </recommendedName>
</protein>
<dbReference type="GO" id="GO:0031505">
    <property type="term" value="P:fungal-type cell wall organization"/>
    <property type="evidence" value="ECO:0007669"/>
    <property type="project" value="TreeGrafter"/>
</dbReference>
<keyword evidence="3" id="KW-0326">Glycosidase</keyword>
<dbReference type="Pfam" id="PF00722">
    <property type="entry name" value="Glyco_hydro_16"/>
    <property type="match status" value="1"/>
</dbReference>
<dbReference type="STRING" id="135208.A0A4Z0A6S0"/>
<dbReference type="GO" id="GO:0005975">
    <property type="term" value="P:carbohydrate metabolic process"/>
    <property type="evidence" value="ECO:0007669"/>
    <property type="project" value="InterPro"/>
</dbReference>
<evidence type="ECO:0000256" key="4">
    <source>
        <dbReference type="SAM" id="SignalP"/>
    </source>
</evidence>